<dbReference type="Proteomes" id="UP000479190">
    <property type="component" value="Unassembled WGS sequence"/>
</dbReference>
<proteinExistence type="predicted"/>
<feature type="region of interest" description="Disordered" evidence="1">
    <location>
        <begin position="25"/>
        <end position="56"/>
    </location>
</feature>
<protein>
    <submittedName>
        <fullName evidence="2">Uncharacterized protein</fullName>
    </submittedName>
</protein>
<evidence type="ECO:0000313" key="2">
    <source>
        <dbReference type="EMBL" id="CAB0044200.1"/>
    </source>
</evidence>
<organism evidence="2 3">
    <name type="scientific">Trichogramma brassicae</name>
    <dbReference type="NCBI Taxonomy" id="86971"/>
    <lineage>
        <taxon>Eukaryota</taxon>
        <taxon>Metazoa</taxon>
        <taxon>Ecdysozoa</taxon>
        <taxon>Arthropoda</taxon>
        <taxon>Hexapoda</taxon>
        <taxon>Insecta</taxon>
        <taxon>Pterygota</taxon>
        <taxon>Neoptera</taxon>
        <taxon>Endopterygota</taxon>
        <taxon>Hymenoptera</taxon>
        <taxon>Apocrita</taxon>
        <taxon>Proctotrupomorpha</taxon>
        <taxon>Chalcidoidea</taxon>
        <taxon>Trichogrammatidae</taxon>
        <taxon>Trichogramma</taxon>
    </lineage>
</organism>
<dbReference type="EMBL" id="CADCXV010001409">
    <property type="protein sequence ID" value="CAB0044200.1"/>
    <property type="molecule type" value="Genomic_DNA"/>
</dbReference>
<evidence type="ECO:0000256" key="1">
    <source>
        <dbReference type="SAM" id="MobiDB-lite"/>
    </source>
</evidence>
<evidence type="ECO:0000313" key="3">
    <source>
        <dbReference type="Proteomes" id="UP000479190"/>
    </source>
</evidence>
<keyword evidence="3" id="KW-1185">Reference proteome</keyword>
<gene>
    <name evidence="2" type="ORF">TBRA_LOCUS15788</name>
</gene>
<feature type="compositionally biased region" description="Acidic residues" evidence="1">
    <location>
        <begin position="39"/>
        <end position="53"/>
    </location>
</feature>
<feature type="non-terminal residue" evidence="2">
    <location>
        <position position="182"/>
    </location>
</feature>
<dbReference type="AlphaFoldDB" id="A0A6H5J6N4"/>
<name>A0A6H5J6N4_9HYME</name>
<sequence length="182" mass="21182">MPTAAISLARKEFLKSSQFMVVNVENEDKGKRKGKGKDDDDDEEEDEMEDEDEEKGKRDVTSLFTCIPCDLVLTALDRRYEHLRQCSIPFEEIRRSTLESRTALIKTIKEVEEHSFDIISLKISAFWCKRFQRERSPCVMQAKDRRASCRRKIVAPIVVYSSCRRKIVAPIVVYSSCRRKIV</sequence>
<accession>A0A6H5J6N4</accession>
<reference evidence="2 3" key="1">
    <citation type="submission" date="2020-02" db="EMBL/GenBank/DDBJ databases">
        <authorList>
            <person name="Ferguson B K."/>
        </authorList>
    </citation>
    <scope>NUCLEOTIDE SEQUENCE [LARGE SCALE GENOMIC DNA]</scope>
</reference>